<keyword evidence="10" id="KW-0862">Zinc</keyword>
<dbReference type="FunFam" id="3.30.1490.100:FF:000004">
    <property type="entry name" value="DNA polymerase IV"/>
    <property type="match status" value="1"/>
</dbReference>
<dbReference type="FunFam" id="3.30.1050.10:FF:000001">
    <property type="entry name" value="Putative Non-specific lipid-transfer protein"/>
    <property type="match status" value="1"/>
</dbReference>
<dbReference type="Gene3D" id="1.10.150.20">
    <property type="entry name" value="5' to 3' exonuclease, C-terminal subdomain"/>
    <property type="match status" value="1"/>
</dbReference>
<evidence type="ECO:0000256" key="4">
    <source>
        <dbReference type="ARBA" id="ARBA00022679"/>
    </source>
</evidence>
<keyword evidence="18" id="KW-1185">Reference proteome</keyword>
<feature type="domain" description="UmuC" evidence="16">
    <location>
        <begin position="151"/>
        <end position="349"/>
    </location>
</feature>
<dbReference type="Proteomes" id="UP000777482">
    <property type="component" value="Unassembled WGS sequence"/>
</dbReference>
<dbReference type="OrthoDB" id="1747274at2759"/>
<evidence type="ECO:0000256" key="6">
    <source>
        <dbReference type="ARBA" id="ARBA00022705"/>
    </source>
</evidence>
<keyword evidence="12" id="KW-0239">DNA-directed DNA polymerase</keyword>
<dbReference type="Gene3D" id="3.30.1490.100">
    <property type="entry name" value="DNA polymerase, Y-family, little finger domain"/>
    <property type="match status" value="1"/>
</dbReference>
<dbReference type="GO" id="GO:0003684">
    <property type="term" value="F:damaged DNA binding"/>
    <property type="evidence" value="ECO:0007669"/>
    <property type="project" value="InterPro"/>
</dbReference>
<evidence type="ECO:0000256" key="10">
    <source>
        <dbReference type="ARBA" id="ARBA00022833"/>
    </source>
</evidence>
<accession>A0A9P7B4S8</accession>
<feature type="region of interest" description="Disordered" evidence="15">
    <location>
        <begin position="552"/>
        <end position="579"/>
    </location>
</feature>
<dbReference type="InterPro" id="IPR036775">
    <property type="entry name" value="DNA_pol_Y-fam_lit_finger_sf"/>
</dbReference>
<dbReference type="CDD" id="cd03586">
    <property type="entry name" value="PolY_Pol_IV_kappa"/>
    <property type="match status" value="1"/>
</dbReference>
<sequence length="941" mass="103027">MSAADASRARTRSPRVKSRSPSATAWTLGGARATTTTTAHHHESVPIKESERFEVPSETLMKRMGGPSDGKAGLAGGFRAEEEINQILYEGSKGSKFLEDQKRRDKDTQVKVDKLRDILAKKLLEARGDEEACADAILAQLEEKRDLSRVITLVDADAFYAACHQLEDPSLAGTAFGVGGGMLTTASYEGEEGALVLFGDHWRLTRPETARKYGCRSAMPLFLAKLLCPHIKSLSLKPELYTRASKAIFAILEKYGQIAPASLDEAYVDMTDYCANEGVTPAEAVSRMRAEVFETTGLTVSAGVSPNKTLSKIAADINKPNGQFVIDPTAEACQAFIRDQPLRKCYGIGRVTEMLLNGLGLKTVGDIYKHRRRLYLMRDHLPFRWLLSLYLGLGSNSVKRAKRGDRKSYGAEKTFHPTSDRTELDNMIKRIAKSLAKDVARSEFSGRTITLSIKHDNFQRVTRAHTPGRNIWIHSYQDMVKYGLELLHKEIEERAAAIKRGEKVRGGQNPVLKVRLLGLRLTNLRDDREVAKGNKLDGYVVKRPAKQSNVIDLLSESDEDPDILHDSDASDAESEEGGDFEKRAVDRLVEEAQLHAEDGHDVPDLPNAIPYQYIGGGMSYRGGWITTGDGEGEDDQDNMLESKTRSLTTQSARNAELETGYASSDSSETLAAAAEDAIGGGRKRKSPSSVAPAGPSRKKVKKTELSAPPKQPTGLRELTCPICNRTWQGSEAAMNGHVDKCLAESEKPKKSKKKKQLKAPFPKKAAAPGKSQSFFGTTSKSKASAARRLETRGAIPEAMKRRAAPPRAGFAETTMSIANKDIPSTKLFDLIKQGIEGMSDAEKKDQMKKVNGIFEMHVTKDGKESVYTIDLKKAGEVKQGPAKPKADVTITLKDETFQNLADGKVNGQKAFMSGQLKVKGNIMLATKLDTVLKSAQAQSKA</sequence>
<dbReference type="SUPFAM" id="SSF56672">
    <property type="entry name" value="DNA/RNA polymerases"/>
    <property type="match status" value="1"/>
</dbReference>
<evidence type="ECO:0000256" key="13">
    <source>
        <dbReference type="ARBA" id="ARBA00023204"/>
    </source>
</evidence>
<evidence type="ECO:0000256" key="9">
    <source>
        <dbReference type="ARBA" id="ARBA00022771"/>
    </source>
</evidence>
<evidence type="ECO:0000256" key="2">
    <source>
        <dbReference type="ARBA" id="ARBA00012417"/>
    </source>
</evidence>
<dbReference type="InterPro" id="IPR006642">
    <property type="entry name" value="Rad18_UBZ4"/>
</dbReference>
<dbReference type="Gene3D" id="3.30.160.60">
    <property type="entry name" value="Classic Zinc Finger"/>
    <property type="match status" value="1"/>
</dbReference>
<feature type="region of interest" description="Disordered" evidence="15">
    <location>
        <begin position="1"/>
        <end position="50"/>
    </location>
</feature>
<dbReference type="InterPro" id="IPR024728">
    <property type="entry name" value="PolY_HhH_motif"/>
</dbReference>
<dbReference type="InterPro" id="IPR001126">
    <property type="entry name" value="UmuC"/>
</dbReference>
<feature type="compositionally biased region" description="Basic and acidic residues" evidence="15">
    <location>
        <begin position="40"/>
        <end position="50"/>
    </location>
</feature>
<evidence type="ECO:0000256" key="15">
    <source>
        <dbReference type="SAM" id="MobiDB-lite"/>
    </source>
</evidence>
<evidence type="ECO:0000256" key="5">
    <source>
        <dbReference type="ARBA" id="ARBA00022695"/>
    </source>
</evidence>
<evidence type="ECO:0000256" key="11">
    <source>
        <dbReference type="ARBA" id="ARBA00022842"/>
    </source>
</evidence>
<dbReference type="InterPro" id="IPR043128">
    <property type="entry name" value="Rev_trsase/Diguanyl_cyclase"/>
</dbReference>
<dbReference type="SUPFAM" id="SSF100879">
    <property type="entry name" value="Lesion bypass DNA polymerase (Y-family), little finger domain"/>
    <property type="match status" value="1"/>
</dbReference>
<dbReference type="Gene3D" id="3.30.1050.10">
    <property type="entry name" value="SCP2 sterol-binding domain"/>
    <property type="match status" value="1"/>
</dbReference>
<comment type="similarity">
    <text evidence="1">Belongs to the DNA polymerase type-Y family.</text>
</comment>
<dbReference type="GO" id="GO:0008270">
    <property type="term" value="F:zinc ion binding"/>
    <property type="evidence" value="ECO:0007669"/>
    <property type="project" value="UniProtKB-KW"/>
</dbReference>
<keyword evidence="7" id="KW-0479">Metal-binding</keyword>
<dbReference type="PANTHER" id="PTHR11076:SF33">
    <property type="entry name" value="DNA POLYMERASE KAPPA"/>
    <property type="match status" value="1"/>
</dbReference>
<dbReference type="PROSITE" id="PS50173">
    <property type="entry name" value="UMUC"/>
    <property type="match status" value="1"/>
</dbReference>
<dbReference type="InterPro" id="IPR003033">
    <property type="entry name" value="SCP2_sterol-bd_dom"/>
</dbReference>
<keyword evidence="6" id="KW-0235">DNA replication</keyword>
<dbReference type="Pfam" id="PF02036">
    <property type="entry name" value="SCP2"/>
    <property type="match status" value="1"/>
</dbReference>
<dbReference type="EMBL" id="PUHQ01000050">
    <property type="protein sequence ID" value="KAG0659782.1"/>
    <property type="molecule type" value="Genomic_DNA"/>
</dbReference>
<dbReference type="GO" id="GO:0003887">
    <property type="term" value="F:DNA-directed DNA polymerase activity"/>
    <property type="evidence" value="ECO:0007669"/>
    <property type="project" value="UniProtKB-KW"/>
</dbReference>
<dbReference type="SUPFAM" id="SSF55718">
    <property type="entry name" value="SCP-like"/>
    <property type="match status" value="1"/>
</dbReference>
<evidence type="ECO:0000256" key="3">
    <source>
        <dbReference type="ARBA" id="ARBA00016178"/>
    </source>
</evidence>
<dbReference type="Gene3D" id="3.30.70.270">
    <property type="match status" value="2"/>
</dbReference>
<dbReference type="Gene3D" id="1.10.150.810">
    <property type="match status" value="1"/>
</dbReference>
<dbReference type="Pfam" id="PF11798">
    <property type="entry name" value="IMS_HHH"/>
    <property type="match status" value="1"/>
</dbReference>
<feature type="region of interest" description="Disordered" evidence="15">
    <location>
        <begin position="744"/>
        <end position="795"/>
    </location>
</feature>
<evidence type="ECO:0000313" key="18">
    <source>
        <dbReference type="Proteomes" id="UP000777482"/>
    </source>
</evidence>
<feature type="compositionally biased region" description="Low complexity" evidence="15">
    <location>
        <begin position="23"/>
        <end position="38"/>
    </location>
</feature>
<keyword evidence="5" id="KW-0548">Nucleotidyltransferase</keyword>
<evidence type="ECO:0000256" key="1">
    <source>
        <dbReference type="ARBA" id="ARBA00010945"/>
    </source>
</evidence>
<name>A0A9P7B4S8_RHOMI</name>
<comment type="caution">
    <text evidence="17">The sequence shown here is derived from an EMBL/GenBank/DDBJ whole genome shotgun (WGS) entry which is preliminary data.</text>
</comment>
<feature type="compositionally biased region" description="Basic residues" evidence="15">
    <location>
        <begin position="9"/>
        <end position="18"/>
    </location>
</feature>
<keyword evidence="11" id="KW-0460">Magnesium</keyword>
<proteinExistence type="inferred from homology"/>
<evidence type="ECO:0000256" key="14">
    <source>
        <dbReference type="ARBA" id="ARBA00049244"/>
    </source>
</evidence>
<dbReference type="GO" id="GO:0005634">
    <property type="term" value="C:nucleus"/>
    <property type="evidence" value="ECO:0007669"/>
    <property type="project" value="TreeGrafter"/>
</dbReference>
<dbReference type="Gene3D" id="3.40.1170.60">
    <property type="match status" value="1"/>
</dbReference>
<dbReference type="InterPro" id="IPR036527">
    <property type="entry name" value="SCP2_sterol-bd_dom_sf"/>
</dbReference>
<gene>
    <name evidence="17" type="ORF">C6P46_004985</name>
</gene>
<reference evidence="17 18" key="1">
    <citation type="submission" date="2020-11" db="EMBL/GenBank/DDBJ databases">
        <title>Kefir isolates.</title>
        <authorList>
            <person name="Marcisauskas S."/>
            <person name="Kim Y."/>
            <person name="Blasche S."/>
        </authorList>
    </citation>
    <scope>NUCLEOTIDE SEQUENCE [LARGE SCALE GENOMIC DNA]</scope>
    <source>
        <strain evidence="17 18">KR</strain>
    </source>
</reference>
<dbReference type="GO" id="GO:0006260">
    <property type="term" value="P:DNA replication"/>
    <property type="evidence" value="ECO:0007669"/>
    <property type="project" value="UniProtKB-KW"/>
</dbReference>
<dbReference type="PANTHER" id="PTHR11076">
    <property type="entry name" value="DNA REPAIR POLYMERASE UMUC / TRANSFERASE FAMILY MEMBER"/>
    <property type="match status" value="1"/>
</dbReference>
<dbReference type="InterPro" id="IPR022880">
    <property type="entry name" value="DNApol_IV"/>
</dbReference>
<dbReference type="SMART" id="SM00734">
    <property type="entry name" value="ZnF_Rad18"/>
    <property type="match status" value="1"/>
</dbReference>
<dbReference type="Pfam" id="PF11799">
    <property type="entry name" value="IMS_C"/>
    <property type="match status" value="1"/>
</dbReference>
<dbReference type="InterPro" id="IPR043502">
    <property type="entry name" value="DNA/RNA_pol_sf"/>
</dbReference>
<dbReference type="EC" id="2.7.7.7" evidence="2"/>
<keyword evidence="4" id="KW-0808">Transferase</keyword>
<evidence type="ECO:0000259" key="16">
    <source>
        <dbReference type="PROSITE" id="PS50173"/>
    </source>
</evidence>
<evidence type="ECO:0000256" key="8">
    <source>
        <dbReference type="ARBA" id="ARBA00022763"/>
    </source>
</evidence>
<evidence type="ECO:0000313" key="17">
    <source>
        <dbReference type="EMBL" id="KAG0659782.1"/>
    </source>
</evidence>
<keyword evidence="13" id="KW-0234">DNA repair</keyword>
<feature type="compositionally biased region" description="Low complexity" evidence="15">
    <location>
        <begin position="758"/>
        <end position="770"/>
    </location>
</feature>
<comment type="catalytic activity">
    <reaction evidence="14">
        <text>DNA(n) + a 2'-deoxyribonucleoside 5'-triphosphate = DNA(n+1) + diphosphate</text>
        <dbReference type="Rhea" id="RHEA:22508"/>
        <dbReference type="Rhea" id="RHEA-COMP:17339"/>
        <dbReference type="Rhea" id="RHEA-COMP:17340"/>
        <dbReference type="ChEBI" id="CHEBI:33019"/>
        <dbReference type="ChEBI" id="CHEBI:61560"/>
        <dbReference type="ChEBI" id="CHEBI:173112"/>
        <dbReference type="EC" id="2.7.7.7"/>
    </reaction>
</comment>
<keyword evidence="9" id="KW-0863">Zinc-finger</keyword>
<keyword evidence="8" id="KW-0227">DNA damage</keyword>
<dbReference type="GO" id="GO:0070987">
    <property type="term" value="P:error-free translesion synthesis"/>
    <property type="evidence" value="ECO:0007669"/>
    <property type="project" value="UniProtKB-ARBA"/>
</dbReference>
<feature type="region of interest" description="Disordered" evidence="15">
    <location>
        <begin position="645"/>
        <end position="717"/>
    </location>
</feature>
<dbReference type="InterPro" id="IPR050116">
    <property type="entry name" value="DNA_polymerase-Y"/>
</dbReference>
<protein>
    <recommendedName>
        <fullName evidence="3">DNA polymerase kappa</fullName>
        <ecNumber evidence="2">2.7.7.7</ecNumber>
    </recommendedName>
</protein>
<dbReference type="GO" id="GO:0042276">
    <property type="term" value="P:error-prone translesion synthesis"/>
    <property type="evidence" value="ECO:0007669"/>
    <property type="project" value="TreeGrafter"/>
</dbReference>
<dbReference type="GO" id="GO:0006281">
    <property type="term" value="P:DNA repair"/>
    <property type="evidence" value="ECO:0007669"/>
    <property type="project" value="UniProtKB-KW"/>
</dbReference>
<feature type="compositionally biased region" description="Acidic residues" evidence="15">
    <location>
        <begin position="569"/>
        <end position="578"/>
    </location>
</feature>
<dbReference type="AlphaFoldDB" id="A0A9P7B4S8"/>
<feature type="compositionally biased region" description="Polar residues" evidence="15">
    <location>
        <begin position="771"/>
        <end position="782"/>
    </location>
</feature>
<evidence type="ECO:0000256" key="7">
    <source>
        <dbReference type="ARBA" id="ARBA00022723"/>
    </source>
</evidence>
<dbReference type="Pfam" id="PF00817">
    <property type="entry name" value="IMS"/>
    <property type="match status" value="1"/>
</dbReference>
<organism evidence="17 18">
    <name type="scientific">Rhodotorula mucilaginosa</name>
    <name type="common">Yeast</name>
    <name type="synonym">Rhodotorula rubra</name>
    <dbReference type="NCBI Taxonomy" id="5537"/>
    <lineage>
        <taxon>Eukaryota</taxon>
        <taxon>Fungi</taxon>
        <taxon>Dikarya</taxon>
        <taxon>Basidiomycota</taxon>
        <taxon>Pucciniomycotina</taxon>
        <taxon>Microbotryomycetes</taxon>
        <taxon>Sporidiobolales</taxon>
        <taxon>Sporidiobolaceae</taxon>
        <taxon>Rhodotorula</taxon>
    </lineage>
</organism>
<dbReference type="InterPro" id="IPR017961">
    <property type="entry name" value="DNA_pol_Y-fam_little_finger"/>
</dbReference>
<evidence type="ECO:0000256" key="12">
    <source>
        <dbReference type="ARBA" id="ARBA00022932"/>
    </source>
</evidence>